<dbReference type="Pfam" id="PF02627">
    <property type="entry name" value="CMD"/>
    <property type="match status" value="1"/>
</dbReference>
<dbReference type="PANTHER" id="PTHR35446:SF2">
    <property type="entry name" value="CARBOXYMUCONOLACTONE DECARBOXYLASE-LIKE DOMAIN-CONTAINING PROTEIN"/>
    <property type="match status" value="1"/>
</dbReference>
<keyword evidence="3" id="KW-1185">Reference proteome</keyword>
<dbReference type="KEGG" id="rta:Rta_27470"/>
<dbReference type="SUPFAM" id="SSF69118">
    <property type="entry name" value="AhpD-like"/>
    <property type="match status" value="1"/>
</dbReference>
<dbReference type="eggNOG" id="COG2128">
    <property type="taxonomic scope" value="Bacteria"/>
</dbReference>
<dbReference type="GO" id="GO:0051920">
    <property type="term" value="F:peroxiredoxin activity"/>
    <property type="evidence" value="ECO:0007669"/>
    <property type="project" value="InterPro"/>
</dbReference>
<proteinExistence type="predicted"/>
<dbReference type="HOGENOM" id="CLU_082760_7_0_4"/>
<name>F5Y509_RAMTT</name>
<feature type="domain" description="Carboxymuconolactone decarboxylase-like" evidence="1">
    <location>
        <begin position="40"/>
        <end position="122"/>
    </location>
</feature>
<dbReference type="InterPro" id="IPR003779">
    <property type="entry name" value="CMD-like"/>
</dbReference>
<sequence length="200" mass="21694">MPRLQPLPPETTPELKSHFDFFLSTLGFTPNSVLTMQRKPRLVQAFAQLNAAVMDPAGEVDLGFRRLLGHVASKAAGCLYCQAHTLLGAHNFGISDEKLAAVWNYGSSPLYTPRERIALDFALAAAAQPNDVTDELFARLRVHWSEGEIVEILGVVAMFGFLNRWNDSMATPLEPVPAEVAAKAVGGQGWGPGKHGRSEG</sequence>
<reference evidence="2 3" key="2">
    <citation type="journal article" date="2011" name="PLoS ONE">
        <title>The Cyst-Dividing Bacterium Ramlibacter tataouinensis TTB310 Genome Reveals a Well-Stocked Toolbox for Adaptation to a Desert Environment.</title>
        <authorList>
            <person name="De Luca G."/>
            <person name="Barakat M."/>
            <person name="Ortet P."/>
            <person name="Fochesato S."/>
            <person name="Jourlin-Castelli C."/>
            <person name="Ansaldi M."/>
            <person name="Py B."/>
            <person name="Fichant G."/>
            <person name="Coutinho P.M."/>
            <person name="Voulhoux R."/>
            <person name="Bastien O."/>
            <person name="Marechal E."/>
            <person name="Henrissat B."/>
            <person name="Quentin Y."/>
            <person name="Noirot P."/>
            <person name="Filloux A."/>
            <person name="Mejean V."/>
            <person name="Dubow M.S."/>
            <person name="Barras F."/>
            <person name="Barbe V."/>
            <person name="Weissenbach J."/>
            <person name="Mihalcescu I."/>
            <person name="Vermeglio A."/>
            <person name="Achouak W."/>
            <person name="Heulin T."/>
        </authorList>
    </citation>
    <scope>NUCLEOTIDE SEQUENCE [LARGE SCALE GENOMIC DNA]</scope>
    <source>
        <strain evidence="3">ATCC BAA-407 / DSM 14655 / LMG 21543 / TTB310</strain>
    </source>
</reference>
<gene>
    <name evidence="2" type="ordered locus">Rta_27470</name>
</gene>
<dbReference type="Gene3D" id="1.20.1290.10">
    <property type="entry name" value="AhpD-like"/>
    <property type="match status" value="1"/>
</dbReference>
<dbReference type="PANTHER" id="PTHR35446">
    <property type="entry name" value="SI:CH211-175M2.5"/>
    <property type="match status" value="1"/>
</dbReference>
<protein>
    <recommendedName>
        <fullName evidence="1">Carboxymuconolactone decarboxylase-like domain-containing protein</fullName>
    </recommendedName>
</protein>
<evidence type="ECO:0000259" key="1">
    <source>
        <dbReference type="Pfam" id="PF02627"/>
    </source>
</evidence>
<dbReference type="PATRIC" id="fig|365046.3.peg.2810"/>
<organism evidence="2 3">
    <name type="scientific">Ramlibacter tataouinensis (strain ATCC BAA-407 / DSM 14655 / LMG 21543 / TTB310)</name>
    <dbReference type="NCBI Taxonomy" id="365046"/>
    <lineage>
        <taxon>Bacteria</taxon>
        <taxon>Pseudomonadati</taxon>
        <taxon>Pseudomonadota</taxon>
        <taxon>Betaproteobacteria</taxon>
        <taxon>Burkholderiales</taxon>
        <taxon>Comamonadaceae</taxon>
        <taxon>Ramlibacter</taxon>
    </lineage>
</organism>
<dbReference type="OrthoDB" id="9801997at2"/>
<evidence type="ECO:0000313" key="2">
    <source>
        <dbReference type="EMBL" id="AEG93849.1"/>
    </source>
</evidence>
<evidence type="ECO:0000313" key="3">
    <source>
        <dbReference type="Proteomes" id="UP000008385"/>
    </source>
</evidence>
<dbReference type="AlphaFoldDB" id="F5Y509"/>
<dbReference type="InterPro" id="IPR029032">
    <property type="entry name" value="AhpD-like"/>
</dbReference>
<dbReference type="RefSeq" id="WP_013902080.1">
    <property type="nucleotide sequence ID" value="NC_015677.1"/>
</dbReference>
<dbReference type="Proteomes" id="UP000008385">
    <property type="component" value="Chromosome"/>
</dbReference>
<reference evidence="3" key="1">
    <citation type="submission" date="2006-01" db="EMBL/GenBank/DDBJ databases">
        <title>Genome of the cyst-dividing bacterium Ramlibacter tataouinensis.</title>
        <authorList>
            <person name="Barakat M."/>
            <person name="Ortet P."/>
            <person name="De Luca G."/>
            <person name="Jourlin-Castelli C."/>
            <person name="Ansaldi M."/>
            <person name="Py B."/>
            <person name="Fichant G."/>
            <person name="Coutinho P."/>
            <person name="Voulhoux R."/>
            <person name="Bastien O."/>
            <person name="Roy S."/>
            <person name="Marechal E."/>
            <person name="Henrissat B."/>
            <person name="Quentin Y."/>
            <person name="Noirot P."/>
            <person name="Filloux A."/>
            <person name="Mejean V."/>
            <person name="DuBow M."/>
            <person name="Barras F."/>
            <person name="Heulin T."/>
        </authorList>
    </citation>
    <scope>NUCLEOTIDE SEQUENCE [LARGE SCALE GENOMIC DNA]</scope>
    <source>
        <strain evidence="3">ATCC BAA-407 / DSM 14655 / LMG 21543 / TTB310</strain>
    </source>
</reference>
<accession>F5Y509</accession>
<dbReference type="EMBL" id="CP000245">
    <property type="protein sequence ID" value="AEG93849.1"/>
    <property type="molecule type" value="Genomic_DNA"/>
</dbReference>